<organism evidence="5 6">
    <name type="scientific">Neolecta irregularis (strain DAH-3)</name>
    <dbReference type="NCBI Taxonomy" id="1198029"/>
    <lineage>
        <taxon>Eukaryota</taxon>
        <taxon>Fungi</taxon>
        <taxon>Dikarya</taxon>
        <taxon>Ascomycota</taxon>
        <taxon>Taphrinomycotina</taxon>
        <taxon>Neolectales</taxon>
        <taxon>Neolectaceae</taxon>
        <taxon>Neolecta</taxon>
    </lineage>
</organism>
<feature type="transmembrane region" description="Helical" evidence="4">
    <location>
        <begin position="12"/>
        <end position="31"/>
    </location>
</feature>
<dbReference type="OMA" id="WIIRRKS"/>
<dbReference type="EMBL" id="LXFE01000866">
    <property type="protein sequence ID" value="OLL24335.1"/>
    <property type="molecule type" value="Genomic_DNA"/>
</dbReference>
<dbReference type="PANTHER" id="PTHR31121:SF6">
    <property type="entry name" value="ALPHA-1,2 MANNOSYLTRANSFERASE KTR1"/>
    <property type="match status" value="1"/>
</dbReference>
<dbReference type="PANTHER" id="PTHR31121">
    <property type="entry name" value="ALPHA-1,2 MANNOSYLTRANSFERASE KTR1"/>
    <property type="match status" value="1"/>
</dbReference>
<keyword evidence="4" id="KW-1133">Transmembrane helix</keyword>
<dbReference type="Gene3D" id="3.90.550.10">
    <property type="entry name" value="Spore Coat Polysaccharide Biosynthesis Protein SpsA, Chain A"/>
    <property type="match status" value="1"/>
</dbReference>
<protein>
    <submittedName>
        <fullName evidence="5">Glycolipid 2-alpha-mannosyltransferase 2</fullName>
    </submittedName>
</protein>
<evidence type="ECO:0000256" key="3">
    <source>
        <dbReference type="ARBA" id="ARBA00022679"/>
    </source>
</evidence>
<dbReference type="GO" id="GO:0000032">
    <property type="term" value="P:cell wall mannoprotein biosynthetic process"/>
    <property type="evidence" value="ECO:0007669"/>
    <property type="project" value="TreeGrafter"/>
</dbReference>
<keyword evidence="4" id="KW-0812">Transmembrane</keyword>
<accession>A0A1U7LNV5</accession>
<dbReference type="OrthoDB" id="5425263at2759"/>
<keyword evidence="4" id="KW-0472">Membrane</keyword>
<dbReference type="GO" id="GO:0006493">
    <property type="term" value="P:protein O-linked glycosylation"/>
    <property type="evidence" value="ECO:0007669"/>
    <property type="project" value="TreeGrafter"/>
</dbReference>
<dbReference type="Proteomes" id="UP000186594">
    <property type="component" value="Unassembled WGS sequence"/>
</dbReference>
<comment type="caution">
    <text evidence="5">The sequence shown here is derived from an EMBL/GenBank/DDBJ whole genome shotgun (WGS) entry which is preliminary data.</text>
</comment>
<dbReference type="AlphaFoldDB" id="A0A1U7LNV5"/>
<evidence type="ECO:0000256" key="4">
    <source>
        <dbReference type="SAM" id="Phobius"/>
    </source>
</evidence>
<dbReference type="GO" id="GO:0016020">
    <property type="term" value="C:membrane"/>
    <property type="evidence" value="ECO:0007669"/>
    <property type="project" value="InterPro"/>
</dbReference>
<reference evidence="5 6" key="1">
    <citation type="submission" date="2016-04" db="EMBL/GenBank/DDBJ databases">
        <title>Evolutionary innovation and constraint leading to complex multicellularity in the Ascomycota.</title>
        <authorList>
            <person name="Cisse O."/>
            <person name="Nguyen A."/>
            <person name="Hewitt D.A."/>
            <person name="Jedd G."/>
            <person name="Stajich J.E."/>
        </authorList>
    </citation>
    <scope>NUCLEOTIDE SEQUENCE [LARGE SCALE GENOMIC DNA]</scope>
    <source>
        <strain evidence="5 6">DAH-3</strain>
    </source>
</reference>
<sequence>MVWIIRRKSRYLSSLLWLIAFIFACLFTTIIPSKKPVVSNEKHIFHSGRRSNAAFISLCRNSELYQMAGSIRQIEDRFNKKFNYPWLFFNDEPFSEEFIRVTSSLVSGPTEYAIVPHAHWSYPEWVDLQKAKEGRDALAAQNVIYGESESYRHMCRYMSGFFHQQEILKKYDYYWRVEPSIQ</sequence>
<dbReference type="InterPro" id="IPR002685">
    <property type="entry name" value="Glyco_trans_15"/>
</dbReference>
<evidence type="ECO:0000313" key="5">
    <source>
        <dbReference type="EMBL" id="OLL24335.1"/>
    </source>
</evidence>
<dbReference type="Pfam" id="PF01793">
    <property type="entry name" value="Glyco_transf_15"/>
    <property type="match status" value="1"/>
</dbReference>
<dbReference type="STRING" id="1198029.A0A1U7LNV5"/>
<name>A0A1U7LNV5_NEOID</name>
<gene>
    <name evidence="5" type="ORF">NEOLI_003398</name>
</gene>
<feature type="non-terminal residue" evidence="5">
    <location>
        <position position="182"/>
    </location>
</feature>
<dbReference type="GO" id="GO:0006487">
    <property type="term" value="P:protein N-linked glycosylation"/>
    <property type="evidence" value="ECO:0007669"/>
    <property type="project" value="TreeGrafter"/>
</dbReference>
<dbReference type="GO" id="GO:0005794">
    <property type="term" value="C:Golgi apparatus"/>
    <property type="evidence" value="ECO:0007669"/>
    <property type="project" value="TreeGrafter"/>
</dbReference>
<evidence type="ECO:0000313" key="6">
    <source>
        <dbReference type="Proteomes" id="UP000186594"/>
    </source>
</evidence>
<comment type="similarity">
    <text evidence="1">Belongs to the glycosyltransferase 15 family.</text>
</comment>
<dbReference type="InterPro" id="IPR029044">
    <property type="entry name" value="Nucleotide-diphossugar_trans"/>
</dbReference>
<keyword evidence="6" id="KW-1185">Reference proteome</keyword>
<dbReference type="SUPFAM" id="SSF53448">
    <property type="entry name" value="Nucleotide-diphospho-sugar transferases"/>
    <property type="match status" value="1"/>
</dbReference>
<dbReference type="GO" id="GO:0000026">
    <property type="term" value="F:alpha-1,2-mannosyltransferase activity"/>
    <property type="evidence" value="ECO:0007669"/>
    <property type="project" value="TreeGrafter"/>
</dbReference>
<proteinExistence type="inferred from homology"/>
<keyword evidence="2 5" id="KW-0328">Glycosyltransferase</keyword>
<evidence type="ECO:0000256" key="1">
    <source>
        <dbReference type="ARBA" id="ARBA00007677"/>
    </source>
</evidence>
<keyword evidence="3 5" id="KW-0808">Transferase</keyword>
<evidence type="ECO:0000256" key="2">
    <source>
        <dbReference type="ARBA" id="ARBA00022676"/>
    </source>
</evidence>
<dbReference type="PROSITE" id="PS51257">
    <property type="entry name" value="PROKAR_LIPOPROTEIN"/>
    <property type="match status" value="1"/>
</dbReference>